<dbReference type="Gene3D" id="3.40.190.10">
    <property type="entry name" value="Periplasmic binding protein-like II"/>
    <property type="match status" value="1"/>
</dbReference>
<evidence type="ECO:0000256" key="2">
    <source>
        <dbReference type="ARBA" id="ARBA00023015"/>
    </source>
</evidence>
<accession>A0A2V1MY11</accession>
<dbReference type="InterPro" id="IPR000847">
    <property type="entry name" value="LysR_HTH_N"/>
</dbReference>
<evidence type="ECO:0000313" key="7">
    <source>
        <dbReference type="Proteomes" id="UP000245080"/>
    </source>
</evidence>
<dbReference type="PROSITE" id="PS50931">
    <property type="entry name" value="HTH_LYSR"/>
    <property type="match status" value="1"/>
</dbReference>
<feature type="domain" description="HTH lysR-type" evidence="5">
    <location>
        <begin position="1"/>
        <end position="58"/>
    </location>
</feature>
<protein>
    <submittedName>
        <fullName evidence="6">LysR family transcriptional regulator</fullName>
    </submittedName>
</protein>
<name>A0A2V1MY11_9LACO</name>
<keyword evidence="7" id="KW-1185">Reference proteome</keyword>
<dbReference type="InterPro" id="IPR005119">
    <property type="entry name" value="LysR_subst-bd"/>
</dbReference>
<evidence type="ECO:0000256" key="1">
    <source>
        <dbReference type="ARBA" id="ARBA00009437"/>
    </source>
</evidence>
<dbReference type="InterPro" id="IPR036390">
    <property type="entry name" value="WH_DNA-bd_sf"/>
</dbReference>
<dbReference type="EMBL" id="QCXQ01000005">
    <property type="protein sequence ID" value="PWF99672.1"/>
    <property type="molecule type" value="Genomic_DNA"/>
</dbReference>
<keyword evidence="2" id="KW-0805">Transcription regulation</keyword>
<evidence type="ECO:0000256" key="3">
    <source>
        <dbReference type="ARBA" id="ARBA00023125"/>
    </source>
</evidence>
<evidence type="ECO:0000256" key="4">
    <source>
        <dbReference type="ARBA" id="ARBA00023163"/>
    </source>
</evidence>
<keyword evidence="4" id="KW-0804">Transcription</keyword>
<organism evidence="6 7">
    <name type="scientific">Levilactobacillus bambusae</name>
    <dbReference type="NCBI Taxonomy" id="2024736"/>
    <lineage>
        <taxon>Bacteria</taxon>
        <taxon>Bacillati</taxon>
        <taxon>Bacillota</taxon>
        <taxon>Bacilli</taxon>
        <taxon>Lactobacillales</taxon>
        <taxon>Lactobacillaceae</taxon>
        <taxon>Levilactobacillus</taxon>
    </lineage>
</organism>
<dbReference type="RefSeq" id="WP_109250773.1">
    <property type="nucleotide sequence ID" value="NZ_QCXQ01000005.1"/>
</dbReference>
<evidence type="ECO:0000313" key="6">
    <source>
        <dbReference type="EMBL" id="PWF99672.1"/>
    </source>
</evidence>
<proteinExistence type="inferred from homology"/>
<dbReference type="OrthoDB" id="9785745at2"/>
<dbReference type="GO" id="GO:0000976">
    <property type="term" value="F:transcription cis-regulatory region binding"/>
    <property type="evidence" value="ECO:0007669"/>
    <property type="project" value="TreeGrafter"/>
</dbReference>
<keyword evidence="3" id="KW-0238">DNA-binding</keyword>
<dbReference type="Pfam" id="PF03466">
    <property type="entry name" value="LysR_substrate"/>
    <property type="match status" value="1"/>
</dbReference>
<comment type="caution">
    <text evidence="6">The sequence shown here is derived from an EMBL/GenBank/DDBJ whole genome shotgun (WGS) entry which is preliminary data.</text>
</comment>
<dbReference type="InterPro" id="IPR036388">
    <property type="entry name" value="WH-like_DNA-bd_sf"/>
</dbReference>
<dbReference type="SUPFAM" id="SSF53850">
    <property type="entry name" value="Periplasmic binding protein-like II"/>
    <property type="match status" value="1"/>
</dbReference>
<dbReference type="AlphaFoldDB" id="A0A2V1MY11"/>
<comment type="similarity">
    <text evidence="1">Belongs to the LysR transcriptional regulatory family.</text>
</comment>
<dbReference type="Pfam" id="PF00126">
    <property type="entry name" value="HTH_1"/>
    <property type="match status" value="1"/>
</dbReference>
<dbReference type="Gene3D" id="1.10.10.10">
    <property type="entry name" value="Winged helix-like DNA-binding domain superfamily/Winged helix DNA-binding domain"/>
    <property type="match status" value="1"/>
</dbReference>
<dbReference type="Proteomes" id="UP000245080">
    <property type="component" value="Unassembled WGS sequence"/>
</dbReference>
<reference evidence="6 7" key="1">
    <citation type="journal article" date="2018" name="Int. J. Syst. Evol. Microbiol.">
        <title>Lactobacillus bambusae sp. nov., isolated from a traditional fermented Ma-bamboo shoots of Taiwan.</title>
        <authorList>
            <person name="Wang L.-T."/>
        </authorList>
    </citation>
    <scope>NUCLEOTIDE SEQUENCE [LARGE SCALE GENOMIC DNA]</scope>
    <source>
        <strain evidence="6 7">BS-W1</strain>
    </source>
</reference>
<dbReference type="GO" id="GO:0003700">
    <property type="term" value="F:DNA-binding transcription factor activity"/>
    <property type="evidence" value="ECO:0007669"/>
    <property type="project" value="InterPro"/>
</dbReference>
<evidence type="ECO:0000259" key="5">
    <source>
        <dbReference type="PROSITE" id="PS50931"/>
    </source>
</evidence>
<dbReference type="PANTHER" id="PTHR30126">
    <property type="entry name" value="HTH-TYPE TRANSCRIPTIONAL REGULATOR"/>
    <property type="match status" value="1"/>
</dbReference>
<sequence length="278" mass="32001">MNQALETFISVYESRSFSIAAKELFVTQPTVSVRIEQLEKEMGTPLFVRKYRQEIIPTKAGDVLYRQAIRMRQLWRETQDEIRYVDDHHRRIIRLGFSQTLAVTTAPQFLMRAHEQLADFDWNITASNSEAISRLIDGKKLDMGIVEKPMLTDTSIVARKNIASDQLVRIGTPTGTWLIREPGSGIEHYTNLFFEEYDVIPEHTIVLNRNDLIMTLVQQGIGETVVSKSMLPAGMPYTALNPHFQRTLYFLYGLGLDKRTLETTYDLLINVIQQVYPD</sequence>
<dbReference type="FunFam" id="1.10.10.10:FF:000001">
    <property type="entry name" value="LysR family transcriptional regulator"/>
    <property type="match status" value="1"/>
</dbReference>
<dbReference type="PRINTS" id="PR00039">
    <property type="entry name" value="HTHLYSR"/>
</dbReference>
<dbReference type="PANTHER" id="PTHR30126:SF40">
    <property type="entry name" value="HTH-TYPE TRANSCRIPTIONAL REGULATOR GLTR"/>
    <property type="match status" value="1"/>
</dbReference>
<gene>
    <name evidence="6" type="ORF">DCM90_07605</name>
</gene>
<dbReference type="SUPFAM" id="SSF46785">
    <property type="entry name" value="Winged helix' DNA-binding domain"/>
    <property type="match status" value="1"/>
</dbReference>